<keyword evidence="4" id="KW-1185">Reference proteome</keyword>
<dbReference type="AlphaFoldDB" id="A0AA86PTM3"/>
<feature type="transmembrane region" description="Helical" evidence="1">
    <location>
        <begin position="35"/>
        <end position="52"/>
    </location>
</feature>
<evidence type="ECO:0000313" key="3">
    <source>
        <dbReference type="EMBL" id="CAL6096758.1"/>
    </source>
</evidence>
<comment type="caution">
    <text evidence="2">The sequence shown here is derived from an EMBL/GenBank/DDBJ whole genome shotgun (WGS) entry which is preliminary data.</text>
</comment>
<accession>A0AA86PTM3</accession>
<proteinExistence type="predicted"/>
<gene>
    <name evidence="2" type="ORF">HINF_LOCUS32246</name>
    <name evidence="3" type="ORF">HINF_LOCUS68581</name>
</gene>
<organism evidence="2">
    <name type="scientific">Hexamita inflata</name>
    <dbReference type="NCBI Taxonomy" id="28002"/>
    <lineage>
        <taxon>Eukaryota</taxon>
        <taxon>Metamonada</taxon>
        <taxon>Diplomonadida</taxon>
        <taxon>Hexamitidae</taxon>
        <taxon>Hexamitinae</taxon>
        <taxon>Hexamita</taxon>
    </lineage>
</organism>
<keyword evidence="1" id="KW-0812">Transmembrane</keyword>
<dbReference type="EMBL" id="CAXDID020000488">
    <property type="protein sequence ID" value="CAL6096758.1"/>
    <property type="molecule type" value="Genomic_DNA"/>
</dbReference>
<name>A0AA86PTM3_9EUKA</name>
<evidence type="ECO:0000313" key="2">
    <source>
        <dbReference type="EMBL" id="CAI9944601.1"/>
    </source>
</evidence>
<evidence type="ECO:0000256" key="1">
    <source>
        <dbReference type="SAM" id="Phobius"/>
    </source>
</evidence>
<sequence>MVQLMQLSRVAVMRGQILHYLLHRFANIQQQCNELMPMVVGVMLFIVMLNQVEQEFSMILHQQQIWFGLIGLQLDFGNEIIILLFFLQFFIGKYISINIVKYHITQNGRVGRAFDCYRVG</sequence>
<dbReference type="EMBL" id="CATOUU010000729">
    <property type="protein sequence ID" value="CAI9944601.1"/>
    <property type="molecule type" value="Genomic_DNA"/>
</dbReference>
<dbReference type="Proteomes" id="UP001642409">
    <property type="component" value="Unassembled WGS sequence"/>
</dbReference>
<reference evidence="2" key="1">
    <citation type="submission" date="2023-06" db="EMBL/GenBank/DDBJ databases">
        <authorList>
            <person name="Kurt Z."/>
        </authorList>
    </citation>
    <scope>NUCLEOTIDE SEQUENCE</scope>
</reference>
<keyword evidence="1" id="KW-1133">Transmembrane helix</keyword>
<evidence type="ECO:0000313" key="4">
    <source>
        <dbReference type="Proteomes" id="UP001642409"/>
    </source>
</evidence>
<keyword evidence="1" id="KW-0472">Membrane</keyword>
<protein>
    <submittedName>
        <fullName evidence="3">Hypothetical_protein</fullName>
    </submittedName>
</protein>
<feature type="transmembrane region" description="Helical" evidence="1">
    <location>
        <begin position="64"/>
        <end position="91"/>
    </location>
</feature>
<reference evidence="3 4" key="2">
    <citation type="submission" date="2024-07" db="EMBL/GenBank/DDBJ databases">
        <authorList>
            <person name="Akdeniz Z."/>
        </authorList>
    </citation>
    <scope>NUCLEOTIDE SEQUENCE [LARGE SCALE GENOMIC DNA]</scope>
</reference>